<feature type="transmembrane region" description="Helical" evidence="2">
    <location>
        <begin position="463"/>
        <end position="484"/>
    </location>
</feature>
<feature type="transmembrane region" description="Helical" evidence="2">
    <location>
        <begin position="173"/>
        <end position="193"/>
    </location>
</feature>
<accession>A0A4V1M3B8</accession>
<comment type="caution">
    <text evidence="3">The sequence shown here is derived from an EMBL/GenBank/DDBJ whole genome shotgun (WGS) entry which is preliminary data.</text>
</comment>
<dbReference type="AlphaFoldDB" id="A0A4V1M3B8"/>
<dbReference type="Proteomes" id="UP000289152">
    <property type="component" value="Unassembled WGS sequence"/>
</dbReference>
<evidence type="ECO:0000256" key="2">
    <source>
        <dbReference type="SAM" id="Phobius"/>
    </source>
</evidence>
<dbReference type="EMBL" id="SDIL01000101">
    <property type="protein sequence ID" value="RXK36320.1"/>
    <property type="molecule type" value="Genomic_DNA"/>
</dbReference>
<dbReference type="PANTHER" id="PTHR40467:SF1">
    <property type="match status" value="1"/>
</dbReference>
<feature type="compositionally biased region" description="Basic and acidic residues" evidence="1">
    <location>
        <begin position="8"/>
        <end position="18"/>
    </location>
</feature>
<dbReference type="InParanoid" id="A0A4V1M3B8"/>
<name>A0A4V1M3B8_TREME</name>
<feature type="region of interest" description="Disordered" evidence="1">
    <location>
        <begin position="1"/>
        <end position="87"/>
    </location>
</feature>
<evidence type="ECO:0000313" key="4">
    <source>
        <dbReference type="Proteomes" id="UP000289152"/>
    </source>
</evidence>
<feature type="transmembrane region" description="Helical" evidence="2">
    <location>
        <begin position="205"/>
        <end position="226"/>
    </location>
</feature>
<keyword evidence="2" id="KW-1133">Transmembrane helix</keyword>
<keyword evidence="2" id="KW-0812">Transmembrane</keyword>
<proteinExistence type="predicted"/>
<evidence type="ECO:0000313" key="3">
    <source>
        <dbReference type="EMBL" id="RXK36320.1"/>
    </source>
</evidence>
<feature type="compositionally biased region" description="Low complexity" evidence="1">
    <location>
        <begin position="35"/>
        <end position="61"/>
    </location>
</feature>
<dbReference type="VEuPathDB" id="FungiDB:TREMEDRAFT_32284"/>
<feature type="transmembrane region" description="Helical" evidence="2">
    <location>
        <begin position="246"/>
        <end position="266"/>
    </location>
</feature>
<organism evidence="3 4">
    <name type="scientific">Tremella mesenterica</name>
    <name type="common">Jelly fungus</name>
    <dbReference type="NCBI Taxonomy" id="5217"/>
    <lineage>
        <taxon>Eukaryota</taxon>
        <taxon>Fungi</taxon>
        <taxon>Dikarya</taxon>
        <taxon>Basidiomycota</taxon>
        <taxon>Agaricomycotina</taxon>
        <taxon>Tremellomycetes</taxon>
        <taxon>Tremellales</taxon>
        <taxon>Tremellaceae</taxon>
        <taxon>Tremella</taxon>
    </lineage>
</organism>
<dbReference type="PANTHER" id="PTHR40467">
    <property type="match status" value="1"/>
</dbReference>
<feature type="transmembrane region" description="Helical" evidence="2">
    <location>
        <begin position="301"/>
        <end position="320"/>
    </location>
</feature>
<keyword evidence="4" id="KW-1185">Reference proteome</keyword>
<keyword evidence="2" id="KW-0472">Membrane</keyword>
<reference evidence="3 4" key="1">
    <citation type="submission" date="2016-06" db="EMBL/GenBank/DDBJ databases">
        <title>Evolution of pathogenesis and genome organization in the Tremellales.</title>
        <authorList>
            <person name="Cuomo C."/>
            <person name="Litvintseva A."/>
            <person name="Heitman J."/>
            <person name="Chen Y."/>
            <person name="Sun S."/>
            <person name="Springer D."/>
            <person name="Dromer F."/>
            <person name="Young S."/>
            <person name="Zeng Q."/>
            <person name="Chapman S."/>
            <person name="Gujja S."/>
            <person name="Saif S."/>
            <person name="Birren B."/>
        </authorList>
    </citation>
    <scope>NUCLEOTIDE SEQUENCE [LARGE SCALE GENOMIC DNA]</scope>
    <source>
        <strain evidence="3 4">ATCC 28783</strain>
    </source>
</reference>
<evidence type="ECO:0000256" key="1">
    <source>
        <dbReference type="SAM" id="MobiDB-lite"/>
    </source>
</evidence>
<gene>
    <name evidence="3" type="ORF">M231_06405</name>
</gene>
<protein>
    <submittedName>
        <fullName evidence="3">Uncharacterized protein</fullName>
    </submittedName>
</protein>
<dbReference type="InterPro" id="IPR039966">
    <property type="entry name" value="C553.12c"/>
</dbReference>
<dbReference type="OrthoDB" id="5541877at2759"/>
<sequence>MFTPLSKGSERAQDKLWDHTNSPRKGRQRPALLQSPGGPASPWSPSPNLSTTQTTPQPRRPAGGETRHARQPSGRMKATKKGSMIDNEENDSWTKWFFRPGRKTVDKWLSSFWTRHFVLVLFPCIAVWIWVAMPFPVSDPYKDDPFPDWPKRPKDNSTGREGGQDVLPLDVNFGFFLTWYFGYIIRFQIQIYWWPQSLGGKASYFLFWASTLLIGFIAHQFDLFQLRERRKSHDPFDEVDWERKTFWVTLSFVAMLMPALACFSKLKRDKRHVYRHPTPSIPTNLLNQPFTRRIPASWYRFVWFMSALGIACLSVIAGQAVQLLSYVSLYILSSKVRSRALLFVYKLFFQLVLQTYTRNLFARLRSPSQFATVQLLSSISVIILFPLQMTKQYHRLLQIFIGYPQSWEEHSDSLATTFYCRGLAQNVTMVGFLGWLSILHFGPNQQIYPFFRFSPTPDDPYTYSLTFTASLVIWGSELISSFIARQIMSFSFDVDVTNVGLNEMREYPELVPACGWASIHASTTLLLFLCKLNFR</sequence>
<feature type="transmembrane region" description="Helical" evidence="2">
    <location>
        <begin position="423"/>
        <end position="442"/>
    </location>
</feature>
<feature type="transmembrane region" description="Helical" evidence="2">
    <location>
        <begin position="369"/>
        <end position="387"/>
    </location>
</feature>
<feature type="transmembrane region" description="Helical" evidence="2">
    <location>
        <begin position="117"/>
        <end position="137"/>
    </location>
</feature>